<evidence type="ECO:0000256" key="3">
    <source>
        <dbReference type="ARBA" id="ARBA00004613"/>
    </source>
</evidence>
<evidence type="ECO:0000256" key="1">
    <source>
        <dbReference type="ARBA" id="ARBA00004196"/>
    </source>
</evidence>
<keyword evidence="6" id="KW-0472">Membrane</keyword>
<dbReference type="NCBIfam" id="TIGR01376">
    <property type="entry name" value="POMP_repeat"/>
    <property type="match status" value="1"/>
</dbReference>
<feature type="compositionally biased region" description="Pro residues" evidence="8">
    <location>
        <begin position="799"/>
        <end position="819"/>
    </location>
</feature>
<protein>
    <submittedName>
        <fullName evidence="9">Uncharacterized protein</fullName>
    </submittedName>
</protein>
<dbReference type="EMBL" id="JACZHT010000002">
    <property type="protein sequence ID" value="MBE1236639.1"/>
    <property type="molecule type" value="Genomic_DNA"/>
</dbReference>
<evidence type="ECO:0000256" key="2">
    <source>
        <dbReference type="ARBA" id="ARBA00004442"/>
    </source>
</evidence>
<dbReference type="GO" id="GO:0005576">
    <property type="term" value="C:extracellular region"/>
    <property type="evidence" value="ECO:0007669"/>
    <property type="project" value="UniProtKB-SubCell"/>
</dbReference>
<feature type="non-terminal residue" evidence="9">
    <location>
        <position position="917"/>
    </location>
</feature>
<keyword evidence="10" id="KW-1185">Reference proteome</keyword>
<dbReference type="SUPFAM" id="SSF51126">
    <property type="entry name" value="Pectin lyase-like"/>
    <property type="match status" value="1"/>
</dbReference>
<dbReference type="Pfam" id="PF02415">
    <property type="entry name" value="Chlam_PMP"/>
    <property type="match status" value="3"/>
</dbReference>
<evidence type="ECO:0000256" key="8">
    <source>
        <dbReference type="SAM" id="MobiDB-lite"/>
    </source>
</evidence>
<accession>A0A8J6YMJ9</accession>
<evidence type="ECO:0000256" key="7">
    <source>
        <dbReference type="ARBA" id="ARBA00023237"/>
    </source>
</evidence>
<evidence type="ECO:0000256" key="5">
    <source>
        <dbReference type="ARBA" id="ARBA00022729"/>
    </source>
</evidence>
<dbReference type="InterPro" id="IPR003368">
    <property type="entry name" value="POMP_repeat"/>
</dbReference>
<dbReference type="GO" id="GO:0009279">
    <property type="term" value="C:cell outer membrane"/>
    <property type="evidence" value="ECO:0007669"/>
    <property type="project" value="UniProtKB-SubCell"/>
</dbReference>
<evidence type="ECO:0000313" key="9">
    <source>
        <dbReference type="EMBL" id="MBE1236639.1"/>
    </source>
</evidence>
<comment type="caution">
    <text evidence="9">The sequence shown here is derived from an EMBL/GenBank/DDBJ whole genome shotgun (WGS) entry which is preliminary data.</text>
</comment>
<proteinExistence type="predicted"/>
<dbReference type="AlphaFoldDB" id="A0A8J6YMJ9"/>
<organism evidence="9 10">
    <name type="scientific">Phaeovibrio sulfidiphilus</name>
    <dbReference type="NCBI Taxonomy" id="1220600"/>
    <lineage>
        <taxon>Bacteria</taxon>
        <taxon>Pseudomonadati</taxon>
        <taxon>Pseudomonadota</taxon>
        <taxon>Alphaproteobacteria</taxon>
        <taxon>Rhodospirillales</taxon>
        <taxon>Rhodospirillaceae</taxon>
        <taxon>Phaeovibrio</taxon>
    </lineage>
</organism>
<dbReference type="InterPro" id="IPR011050">
    <property type="entry name" value="Pectin_lyase_fold/virulence"/>
</dbReference>
<comment type="subcellular location">
    <subcellularLocation>
        <location evidence="1">Cell envelope</location>
    </subcellularLocation>
    <subcellularLocation>
        <location evidence="2">Cell outer membrane</location>
    </subcellularLocation>
    <subcellularLocation>
        <location evidence="3">Secreted</location>
    </subcellularLocation>
</comment>
<gene>
    <name evidence="9" type="ORF">IHV25_03100</name>
</gene>
<name>A0A8J6YMJ9_9PROT</name>
<evidence type="ECO:0000313" key="10">
    <source>
        <dbReference type="Proteomes" id="UP000631034"/>
    </source>
</evidence>
<evidence type="ECO:0000256" key="4">
    <source>
        <dbReference type="ARBA" id="ARBA00022525"/>
    </source>
</evidence>
<dbReference type="RefSeq" id="WP_192533610.1">
    <property type="nucleotide sequence ID" value="NZ_JACZHT010000002.1"/>
</dbReference>
<reference evidence="9" key="1">
    <citation type="submission" date="2020-10" db="EMBL/GenBank/DDBJ databases">
        <title>Genome sequence of the unusual species of purple photosynthetic bacteria, Phaeovibrio sulfidiphilus DSM 23193, type strain.</title>
        <authorList>
            <person name="Kyndt J.A."/>
            <person name="Meyer T.E."/>
        </authorList>
    </citation>
    <scope>NUCLEOTIDE SEQUENCE</scope>
    <source>
        <strain evidence="9">DSM 23193</strain>
    </source>
</reference>
<feature type="region of interest" description="Disordered" evidence="8">
    <location>
        <begin position="765"/>
        <end position="825"/>
    </location>
</feature>
<dbReference type="Proteomes" id="UP000631034">
    <property type="component" value="Unassembled WGS sequence"/>
</dbReference>
<feature type="compositionally biased region" description="Basic and acidic residues" evidence="8">
    <location>
        <begin position="784"/>
        <end position="798"/>
    </location>
</feature>
<keyword evidence="4" id="KW-0964">Secreted</keyword>
<keyword evidence="7" id="KW-0998">Cell outer membrane</keyword>
<sequence length="917" mass="94017">MSTALLRLEGGGTFTGNSAVGTGTGGKGYGGAIANIHNGDMKILGTVTFTENKASTAGGALYNCAQYGATTQFGTPYTPAATSDKTIFTLFHRNSAPTGGAIANDGGNNLTAVKFGSNTYTEFKGNTATAGDGGAIYNAGGDMEFRGSTDFTDNSATGKGGAIYIGRNRGVTLNPHPGKTITFQGNKANGQPNSVFLEPLSSISNPQTWLKINADYGSVEMHDPMGGHANGGNIHLEKSGAGVWSLHGNNRFTAENSGSINFTHMSGLLNLASAGTTLALQGDQSGFEIYATLKVSDTGQKITLANADGSLGGGISIHDGAVLSFDLSRHAADPNTPMLEMKAKLVTLPGSGNPFSIDLLHFDTVTAPKTWTLFSLEDKDGPVNLASKASLTYRGEAVTGGTRLGDVLEMNAADPRKVTVKSGTNAVATWSGADGDKWGTVDKVWTAGGSTTQSFLPGDAALFTSSGKVKVNKGGIVVAGMEVRGGQPITFNCESDISLGTILSARDTETTLADAAAGYTRALKVTGDGTDAVFNVNLAFEKGYDVDTGATMTFAGRSISGEIRNAGTFVFDVPKNNHIRSGEVAYGGDTGTLSGIGTVRKTGDGSLFLTGNHAATGPFLLEKGVLGGAFEYAGTLKIANAGVTLAPGGERTVGDMKVNALETDGKAFTLAVRVNPDRADTLRVASGDVTLASGSTLTVRSAGGTGWSTDKIYLVLKVEGATNKVVNTFRLSPSADLPFLAITQIRVDADDKPVADDVEAKGIALFPKFKGPDPGPSPAPPPDPDPRPTPDPDPKPDPKPGPGPGPGPGPSPKPTPPSPWDGATRNQISTGRAIASMGPGAVQDALINAQRDRAFGLLDELSGDAHANVAGVLRQGAPRLSRTLLSTLSQLTPGSDGVLNEARIQVAAADPVTLSPA</sequence>
<keyword evidence="5" id="KW-0732">Signal</keyword>
<feature type="compositionally biased region" description="Pro residues" evidence="8">
    <location>
        <begin position="773"/>
        <end position="783"/>
    </location>
</feature>
<evidence type="ECO:0000256" key="6">
    <source>
        <dbReference type="ARBA" id="ARBA00023136"/>
    </source>
</evidence>